<keyword evidence="4 5" id="KW-0472">Membrane</keyword>
<reference evidence="7 8" key="1">
    <citation type="submission" date="2016-09" db="EMBL/GenBank/DDBJ databases">
        <title>Rhizobium sp. nov., a novel species isolated from the rice rhizosphere.</title>
        <authorList>
            <person name="Zhao J."/>
            <person name="Zhang X."/>
        </authorList>
    </citation>
    <scope>NUCLEOTIDE SEQUENCE [LARGE SCALE GENOMIC DNA]</scope>
    <source>
        <strain evidence="7 8">MH17</strain>
    </source>
</reference>
<evidence type="ECO:0000256" key="5">
    <source>
        <dbReference type="SAM" id="Phobius"/>
    </source>
</evidence>
<evidence type="ECO:0000256" key="2">
    <source>
        <dbReference type="ARBA" id="ARBA00022692"/>
    </source>
</evidence>
<feature type="transmembrane region" description="Helical" evidence="5">
    <location>
        <begin position="87"/>
        <end position="107"/>
    </location>
</feature>
<accession>A0A1Q9AG42</accession>
<evidence type="ECO:0000313" key="7">
    <source>
        <dbReference type="EMBL" id="OLP53925.1"/>
    </source>
</evidence>
<feature type="transmembrane region" description="Helical" evidence="5">
    <location>
        <begin position="251"/>
        <end position="271"/>
    </location>
</feature>
<gene>
    <name evidence="7" type="ORF">BJF92_04445</name>
</gene>
<protein>
    <submittedName>
        <fullName evidence="7">MFS transporter</fullName>
    </submittedName>
</protein>
<evidence type="ECO:0000259" key="6">
    <source>
        <dbReference type="PROSITE" id="PS50850"/>
    </source>
</evidence>
<dbReference type="PROSITE" id="PS50850">
    <property type="entry name" value="MFS"/>
    <property type="match status" value="1"/>
</dbReference>
<organism evidence="7 8">
    <name type="scientific">Xaviernesmea rhizosphaerae</name>
    <dbReference type="NCBI Taxonomy" id="1672749"/>
    <lineage>
        <taxon>Bacteria</taxon>
        <taxon>Pseudomonadati</taxon>
        <taxon>Pseudomonadota</taxon>
        <taxon>Alphaproteobacteria</taxon>
        <taxon>Hyphomicrobiales</taxon>
        <taxon>Rhizobiaceae</taxon>
        <taxon>Rhizobium/Agrobacterium group</taxon>
        <taxon>Xaviernesmea</taxon>
    </lineage>
</organism>
<keyword evidence="3 5" id="KW-1133">Transmembrane helix</keyword>
<feature type="transmembrane region" description="Helical" evidence="5">
    <location>
        <begin position="383"/>
        <end position="400"/>
    </location>
</feature>
<feature type="domain" description="Major facilitator superfamily (MFS) profile" evidence="6">
    <location>
        <begin position="19"/>
        <end position="428"/>
    </location>
</feature>
<dbReference type="InterPro" id="IPR005829">
    <property type="entry name" value="Sugar_transporter_CS"/>
</dbReference>
<dbReference type="InterPro" id="IPR036259">
    <property type="entry name" value="MFS_trans_sf"/>
</dbReference>
<dbReference type="Pfam" id="PF07690">
    <property type="entry name" value="MFS_1"/>
    <property type="match status" value="1"/>
</dbReference>
<dbReference type="AlphaFoldDB" id="A0A1Q9AG42"/>
<dbReference type="PROSITE" id="PS00217">
    <property type="entry name" value="SUGAR_TRANSPORT_2"/>
    <property type="match status" value="1"/>
</dbReference>
<feature type="transmembrane region" description="Helical" evidence="5">
    <location>
        <begin position="173"/>
        <end position="194"/>
    </location>
</feature>
<evidence type="ECO:0000256" key="1">
    <source>
        <dbReference type="ARBA" id="ARBA00004141"/>
    </source>
</evidence>
<dbReference type="PANTHER" id="PTHR23508">
    <property type="entry name" value="CARBOXYLIC ACID TRANSPORTER PROTEIN HOMOLOG"/>
    <property type="match status" value="1"/>
</dbReference>
<dbReference type="GO" id="GO:0046943">
    <property type="term" value="F:carboxylic acid transmembrane transporter activity"/>
    <property type="evidence" value="ECO:0007669"/>
    <property type="project" value="TreeGrafter"/>
</dbReference>
<dbReference type="Proteomes" id="UP000186143">
    <property type="component" value="Unassembled WGS sequence"/>
</dbReference>
<dbReference type="InterPro" id="IPR020846">
    <property type="entry name" value="MFS_dom"/>
</dbReference>
<feature type="transmembrane region" description="Helical" evidence="5">
    <location>
        <begin position="283"/>
        <end position="303"/>
    </location>
</feature>
<evidence type="ECO:0000256" key="4">
    <source>
        <dbReference type="ARBA" id="ARBA00023136"/>
    </source>
</evidence>
<dbReference type="InterPro" id="IPR011701">
    <property type="entry name" value="MFS"/>
</dbReference>
<feature type="transmembrane region" description="Helical" evidence="5">
    <location>
        <begin position="406"/>
        <end position="426"/>
    </location>
</feature>
<dbReference type="GO" id="GO:0005886">
    <property type="term" value="C:plasma membrane"/>
    <property type="evidence" value="ECO:0007669"/>
    <property type="project" value="TreeGrafter"/>
</dbReference>
<sequence length="431" mass="44872">MGKAGIVPAEISRGKSLLVVALCWLAIFAEGYDVGVLGAILPALSTDPIWQLTPLELGAMGSYTVIGMLIGGIVVGTLSEIYGRKPLFIACLSLFAACMVGSALAPTPLLFGISRFVAGLGLGGIIPVAAALTVEYSPKSRKSFNYGLMYSGYSIGILTAALCSKALLADHGWRAVVVLGALPLLVVPVFMALLPESVEFLVLRGRKDAATRTAARMGIAVPAAVLKDRTSPNLASVLRAIFSPQKAFETICFWVALFMGLLLVYGLAQWLPQIMRKNGYDLGNSLMFLAVFSFSSAIGGILLGSWADRFGVKKTIAASYLVGAAGIALLALGGPLIVNYLFVAVAGFGTVSASLILTGYLAQKLDPSIRSAGTGFALSFSRLGALTGPLVGGYIASINAAPQWNFYVFAGIALLAALATILIPAARAERA</sequence>
<keyword evidence="2 5" id="KW-0812">Transmembrane</keyword>
<dbReference type="EMBL" id="MKIO01000038">
    <property type="protein sequence ID" value="OLP53925.1"/>
    <property type="molecule type" value="Genomic_DNA"/>
</dbReference>
<evidence type="ECO:0000256" key="3">
    <source>
        <dbReference type="ARBA" id="ARBA00022989"/>
    </source>
</evidence>
<comment type="subcellular location">
    <subcellularLocation>
        <location evidence="1">Membrane</location>
        <topology evidence="1">Multi-pass membrane protein</topology>
    </subcellularLocation>
</comment>
<proteinExistence type="predicted"/>
<comment type="caution">
    <text evidence="7">The sequence shown here is derived from an EMBL/GenBank/DDBJ whole genome shotgun (WGS) entry which is preliminary data.</text>
</comment>
<evidence type="ECO:0000313" key="8">
    <source>
        <dbReference type="Proteomes" id="UP000186143"/>
    </source>
</evidence>
<feature type="transmembrane region" description="Helical" evidence="5">
    <location>
        <begin position="113"/>
        <end position="134"/>
    </location>
</feature>
<dbReference type="STRING" id="1672749.BJF92_04445"/>
<name>A0A1Q9AG42_9HYPH</name>
<dbReference type="SUPFAM" id="SSF103473">
    <property type="entry name" value="MFS general substrate transporter"/>
    <property type="match status" value="1"/>
</dbReference>
<feature type="transmembrane region" description="Helical" evidence="5">
    <location>
        <begin position="340"/>
        <end position="362"/>
    </location>
</feature>
<feature type="transmembrane region" description="Helical" evidence="5">
    <location>
        <begin position="55"/>
        <end position="75"/>
    </location>
</feature>
<feature type="transmembrane region" description="Helical" evidence="5">
    <location>
        <begin position="146"/>
        <end position="167"/>
    </location>
</feature>
<dbReference type="Gene3D" id="1.20.1250.20">
    <property type="entry name" value="MFS general substrate transporter like domains"/>
    <property type="match status" value="1"/>
</dbReference>
<dbReference type="PANTHER" id="PTHR23508:SF10">
    <property type="entry name" value="CARBOXYLIC ACID TRANSPORTER PROTEIN HOMOLOG"/>
    <property type="match status" value="1"/>
</dbReference>
<feature type="transmembrane region" description="Helical" evidence="5">
    <location>
        <begin position="315"/>
        <end position="334"/>
    </location>
</feature>
<dbReference type="PROSITE" id="PS00216">
    <property type="entry name" value="SUGAR_TRANSPORT_1"/>
    <property type="match status" value="1"/>
</dbReference>